<dbReference type="Gene3D" id="1.25.40.10">
    <property type="entry name" value="Tetratricopeptide repeat domain"/>
    <property type="match status" value="1"/>
</dbReference>
<dbReference type="PROSITE" id="PS50005">
    <property type="entry name" value="TPR"/>
    <property type="match status" value="1"/>
</dbReference>
<evidence type="ECO:0000313" key="3">
    <source>
        <dbReference type="EMBL" id="KAK7256110.1"/>
    </source>
</evidence>
<feature type="repeat" description="TPR" evidence="1">
    <location>
        <begin position="264"/>
        <end position="297"/>
    </location>
</feature>
<dbReference type="SUPFAM" id="SSF48452">
    <property type="entry name" value="TPR-like"/>
    <property type="match status" value="1"/>
</dbReference>
<dbReference type="InterPro" id="IPR044534">
    <property type="entry name" value="TTL1-4"/>
</dbReference>
<feature type="region of interest" description="Disordered" evidence="2">
    <location>
        <begin position="196"/>
        <end position="239"/>
    </location>
</feature>
<reference evidence="3 4" key="1">
    <citation type="submission" date="2024-01" db="EMBL/GenBank/DDBJ databases">
        <title>The genomes of 5 underutilized Papilionoideae crops provide insights into root nodulation and disease resistanc.</title>
        <authorList>
            <person name="Yuan L."/>
        </authorList>
    </citation>
    <scope>NUCLEOTIDE SEQUENCE [LARGE SCALE GENOMIC DNA]</scope>
    <source>
        <strain evidence="3">ZHUSHIDOU_FW_LH</strain>
        <tissue evidence="3">Leaf</tissue>
    </source>
</reference>
<dbReference type="PANTHER" id="PTHR46050">
    <property type="entry name" value="TPR REPEAT-CONTAINING THIOREDOXIN"/>
    <property type="match status" value="1"/>
</dbReference>
<dbReference type="AlphaFoldDB" id="A0AAN9EJZ0"/>
<protein>
    <submittedName>
        <fullName evidence="3">Uncharacterized protein</fullName>
    </submittedName>
</protein>
<evidence type="ECO:0000256" key="1">
    <source>
        <dbReference type="PROSITE-ProRule" id="PRU00339"/>
    </source>
</evidence>
<sequence>MLVLLLKLVTFFLVTLWSLLTRLIFNTIAHTIVLLLQGLKGSGEGSLAVFQQAAEVIRTCFEFIFLQIIKSINTIISYMFDLLKDSITGSVAVTGTAAGSIAEKFRTSIEESLKQVPELFEQLSNMTSDMVTELWNNYKEAVGYLHTTLLPPSPSSAITHAHPSSPRSHQPSTVPSLLPSSRFSFHHHHHETTPNLVTAYHSSPTPHSSTPAEAPSHHHQQQQLFLPPSAKPSNLTTSPLVVRPDPMSSALGMMVNRAMNGGDPEEVKRVGNELYKNGNFSEALVLYDRAVSMSPENVAYRGNRAATLIALGRLVKCLLSYLLIRAFYRA</sequence>
<dbReference type="PANTHER" id="PTHR46050:SF29">
    <property type="entry name" value="TPR REPEAT-CONTAINING THIOREDOXIN TTL4"/>
    <property type="match status" value="1"/>
</dbReference>
<keyword evidence="1" id="KW-0802">TPR repeat</keyword>
<accession>A0AAN9EJZ0</accession>
<proteinExistence type="predicted"/>
<feature type="compositionally biased region" description="Low complexity" evidence="2">
    <location>
        <begin position="198"/>
        <end position="214"/>
    </location>
</feature>
<feature type="compositionally biased region" description="Polar residues" evidence="2">
    <location>
        <begin position="165"/>
        <end position="181"/>
    </location>
</feature>
<dbReference type="InterPro" id="IPR019734">
    <property type="entry name" value="TPR_rpt"/>
</dbReference>
<comment type="caution">
    <text evidence="3">The sequence shown here is derived from an EMBL/GenBank/DDBJ whole genome shotgun (WGS) entry which is preliminary data.</text>
</comment>
<evidence type="ECO:0000313" key="4">
    <source>
        <dbReference type="Proteomes" id="UP001372338"/>
    </source>
</evidence>
<name>A0AAN9EJZ0_CROPI</name>
<dbReference type="InterPro" id="IPR011990">
    <property type="entry name" value="TPR-like_helical_dom_sf"/>
</dbReference>
<feature type="region of interest" description="Disordered" evidence="2">
    <location>
        <begin position="155"/>
        <end position="181"/>
    </location>
</feature>
<organism evidence="3 4">
    <name type="scientific">Crotalaria pallida</name>
    <name type="common">Smooth rattlebox</name>
    <name type="synonym">Crotalaria striata</name>
    <dbReference type="NCBI Taxonomy" id="3830"/>
    <lineage>
        <taxon>Eukaryota</taxon>
        <taxon>Viridiplantae</taxon>
        <taxon>Streptophyta</taxon>
        <taxon>Embryophyta</taxon>
        <taxon>Tracheophyta</taxon>
        <taxon>Spermatophyta</taxon>
        <taxon>Magnoliopsida</taxon>
        <taxon>eudicotyledons</taxon>
        <taxon>Gunneridae</taxon>
        <taxon>Pentapetalae</taxon>
        <taxon>rosids</taxon>
        <taxon>fabids</taxon>
        <taxon>Fabales</taxon>
        <taxon>Fabaceae</taxon>
        <taxon>Papilionoideae</taxon>
        <taxon>50 kb inversion clade</taxon>
        <taxon>genistoids sensu lato</taxon>
        <taxon>core genistoids</taxon>
        <taxon>Crotalarieae</taxon>
        <taxon>Crotalaria</taxon>
    </lineage>
</organism>
<gene>
    <name evidence="3" type="ORF">RIF29_29544</name>
</gene>
<dbReference type="Proteomes" id="UP001372338">
    <property type="component" value="Unassembled WGS sequence"/>
</dbReference>
<evidence type="ECO:0000256" key="2">
    <source>
        <dbReference type="SAM" id="MobiDB-lite"/>
    </source>
</evidence>
<dbReference type="EMBL" id="JAYWIO010000006">
    <property type="protein sequence ID" value="KAK7256110.1"/>
    <property type="molecule type" value="Genomic_DNA"/>
</dbReference>
<keyword evidence="4" id="KW-1185">Reference proteome</keyword>